<dbReference type="AlphaFoldDB" id="A0A4C1YQY2"/>
<name>A0A4C1YQY2_EUMVA</name>
<proteinExistence type="predicted"/>
<reference evidence="1 2" key="1">
    <citation type="journal article" date="2019" name="Commun. Biol.">
        <title>The bagworm genome reveals a unique fibroin gene that provides high tensile strength.</title>
        <authorList>
            <person name="Kono N."/>
            <person name="Nakamura H."/>
            <person name="Ohtoshi R."/>
            <person name="Tomita M."/>
            <person name="Numata K."/>
            <person name="Arakawa K."/>
        </authorList>
    </citation>
    <scope>NUCLEOTIDE SEQUENCE [LARGE SCALE GENOMIC DNA]</scope>
</reference>
<accession>A0A4C1YQY2</accession>
<gene>
    <name evidence="1" type="ORF">EVAR_42668_1</name>
</gene>
<sequence>MSQHDMWALCYMILRIRFSLLIYLNSVIRVGNAPATLLGLRSSMGAVCLLPHHVKTIERQTCSSSSPQYLLPSWAYPAFGLAGIDSDFLG</sequence>
<dbReference type="Proteomes" id="UP000299102">
    <property type="component" value="Unassembled WGS sequence"/>
</dbReference>
<evidence type="ECO:0000313" key="1">
    <source>
        <dbReference type="EMBL" id="GBP76817.1"/>
    </source>
</evidence>
<dbReference type="EMBL" id="BGZK01001305">
    <property type="protein sequence ID" value="GBP76817.1"/>
    <property type="molecule type" value="Genomic_DNA"/>
</dbReference>
<protein>
    <submittedName>
        <fullName evidence="1">Uncharacterized protein</fullName>
    </submittedName>
</protein>
<evidence type="ECO:0000313" key="2">
    <source>
        <dbReference type="Proteomes" id="UP000299102"/>
    </source>
</evidence>
<comment type="caution">
    <text evidence="1">The sequence shown here is derived from an EMBL/GenBank/DDBJ whole genome shotgun (WGS) entry which is preliminary data.</text>
</comment>
<keyword evidence="2" id="KW-1185">Reference proteome</keyword>
<organism evidence="1 2">
    <name type="scientific">Eumeta variegata</name>
    <name type="common">Bagworm moth</name>
    <name type="synonym">Eumeta japonica</name>
    <dbReference type="NCBI Taxonomy" id="151549"/>
    <lineage>
        <taxon>Eukaryota</taxon>
        <taxon>Metazoa</taxon>
        <taxon>Ecdysozoa</taxon>
        <taxon>Arthropoda</taxon>
        <taxon>Hexapoda</taxon>
        <taxon>Insecta</taxon>
        <taxon>Pterygota</taxon>
        <taxon>Neoptera</taxon>
        <taxon>Endopterygota</taxon>
        <taxon>Lepidoptera</taxon>
        <taxon>Glossata</taxon>
        <taxon>Ditrysia</taxon>
        <taxon>Tineoidea</taxon>
        <taxon>Psychidae</taxon>
        <taxon>Oiketicinae</taxon>
        <taxon>Eumeta</taxon>
    </lineage>
</organism>